<dbReference type="GO" id="GO:0006574">
    <property type="term" value="P:L-valine catabolic process"/>
    <property type="evidence" value="ECO:0007669"/>
    <property type="project" value="UniProtKB-UniPathway"/>
</dbReference>
<organism evidence="12 13">
    <name type="scientific">Adineta steineri</name>
    <dbReference type="NCBI Taxonomy" id="433720"/>
    <lineage>
        <taxon>Eukaryota</taxon>
        <taxon>Metazoa</taxon>
        <taxon>Spiralia</taxon>
        <taxon>Gnathifera</taxon>
        <taxon>Rotifera</taxon>
        <taxon>Eurotatoria</taxon>
        <taxon>Bdelloidea</taxon>
        <taxon>Adinetida</taxon>
        <taxon>Adinetidae</taxon>
        <taxon>Adineta</taxon>
    </lineage>
</organism>
<dbReference type="InterPro" id="IPR036291">
    <property type="entry name" value="NAD(P)-bd_dom_sf"/>
</dbReference>
<dbReference type="SUPFAM" id="SSF51735">
    <property type="entry name" value="NAD(P)-binding Rossmann-fold domains"/>
    <property type="match status" value="1"/>
</dbReference>
<proteinExistence type="inferred from homology"/>
<evidence type="ECO:0000256" key="5">
    <source>
        <dbReference type="ARBA" id="ARBA00023002"/>
    </source>
</evidence>
<evidence type="ECO:0000256" key="3">
    <source>
        <dbReference type="ARBA" id="ARBA00012991"/>
    </source>
</evidence>
<dbReference type="UniPathway" id="UPA00362"/>
<dbReference type="InterPro" id="IPR013328">
    <property type="entry name" value="6PGD_dom2"/>
</dbReference>
<name>A0A819H503_9BILA</name>
<evidence type="ECO:0000259" key="11">
    <source>
        <dbReference type="Pfam" id="PF14833"/>
    </source>
</evidence>
<comment type="catalytic activity">
    <reaction evidence="7 9">
        <text>3-hydroxy-2-methylpropanoate + NAD(+) = 2-methyl-3-oxopropanoate + NADH + H(+)</text>
        <dbReference type="Rhea" id="RHEA:17681"/>
        <dbReference type="ChEBI" id="CHEBI:11805"/>
        <dbReference type="ChEBI" id="CHEBI:15378"/>
        <dbReference type="ChEBI" id="CHEBI:57540"/>
        <dbReference type="ChEBI" id="CHEBI:57700"/>
        <dbReference type="ChEBI" id="CHEBI:57945"/>
        <dbReference type="EC" id="1.1.1.31"/>
    </reaction>
</comment>
<dbReference type="GO" id="GO:0005739">
    <property type="term" value="C:mitochondrion"/>
    <property type="evidence" value="ECO:0007669"/>
    <property type="project" value="TreeGrafter"/>
</dbReference>
<keyword evidence="6 9" id="KW-0520">NAD</keyword>
<comment type="caution">
    <text evidence="12">The sequence shown here is derived from an EMBL/GenBank/DDBJ whole genome shotgun (WGS) entry which is preliminary data.</text>
</comment>
<evidence type="ECO:0000313" key="13">
    <source>
        <dbReference type="Proteomes" id="UP000663844"/>
    </source>
</evidence>
<dbReference type="Gene3D" id="3.40.50.720">
    <property type="entry name" value="NAD(P)-binding Rossmann-like Domain"/>
    <property type="match status" value="1"/>
</dbReference>
<feature type="active site" evidence="8">
    <location>
        <position position="178"/>
    </location>
</feature>
<feature type="domain" description="6-phosphogluconate dehydrogenase NADP-binding" evidence="10">
    <location>
        <begin position="11"/>
        <end position="169"/>
    </location>
</feature>
<evidence type="ECO:0000259" key="10">
    <source>
        <dbReference type="Pfam" id="PF03446"/>
    </source>
</evidence>
<feature type="domain" description="3-hydroxyisobutyrate dehydrogenase-like NAD-binding" evidence="11">
    <location>
        <begin position="172"/>
        <end position="299"/>
    </location>
</feature>
<dbReference type="InterPro" id="IPR008927">
    <property type="entry name" value="6-PGluconate_DH-like_C_sf"/>
</dbReference>
<dbReference type="GO" id="GO:0051287">
    <property type="term" value="F:NAD binding"/>
    <property type="evidence" value="ECO:0007669"/>
    <property type="project" value="InterPro"/>
</dbReference>
<sequence length="346" mass="37433">MVHLSLARYASIGFLGLGNMGKHMATNLIAANHQVTIFDVNSQALDHFKDQKQAKTVTVPQNAVKDSEFVVLMLPNGKIVRDVCQSNVFPTAKKGTCIIDCSTIDVRTSKEMAEMARTKNLRYIDAPVSGGVTGAQKGTLTFMVGGQPDDFKSAEPILSKMGKNIVHAGPSGSGLAAKICNNLLLAISMIGTSEAMNLGLKLGLDKEVLAKLINSSTGQCWSSQSYNPCPGIVANVPSSNDYNGGFACEMMTKDLLLALDAAKEAKASTPLTEKATELYREICSNGLNKRDFSVIFKYLNEQEDAAKEAKPSTPLTEKATELYREICSNGLNKRDFSVIFKYLNEQ</sequence>
<dbReference type="InterPro" id="IPR002204">
    <property type="entry name" value="3-OH-isobutyrate_DH-rel_CS"/>
</dbReference>
<dbReference type="PROSITE" id="PS00895">
    <property type="entry name" value="3_HYDROXYISOBUT_DH"/>
    <property type="match status" value="1"/>
</dbReference>
<evidence type="ECO:0000256" key="9">
    <source>
        <dbReference type="RuleBase" id="RU910714"/>
    </source>
</evidence>
<keyword evidence="5 9" id="KW-0560">Oxidoreductase</keyword>
<dbReference type="GO" id="GO:0050661">
    <property type="term" value="F:NADP binding"/>
    <property type="evidence" value="ECO:0007669"/>
    <property type="project" value="InterPro"/>
</dbReference>
<reference evidence="12" key="1">
    <citation type="submission" date="2021-02" db="EMBL/GenBank/DDBJ databases">
        <authorList>
            <person name="Nowell W R."/>
        </authorList>
    </citation>
    <scope>NUCLEOTIDE SEQUENCE</scope>
</reference>
<dbReference type="Pfam" id="PF03446">
    <property type="entry name" value="NAD_binding_2"/>
    <property type="match status" value="1"/>
</dbReference>
<evidence type="ECO:0000256" key="4">
    <source>
        <dbReference type="ARBA" id="ARBA00022456"/>
    </source>
</evidence>
<dbReference type="AlphaFoldDB" id="A0A819H503"/>
<dbReference type="EMBL" id="CAJOAZ010002079">
    <property type="protein sequence ID" value="CAF3891644.1"/>
    <property type="molecule type" value="Genomic_DNA"/>
</dbReference>
<dbReference type="Pfam" id="PF14833">
    <property type="entry name" value="NAD_binding_11"/>
    <property type="match status" value="1"/>
</dbReference>
<evidence type="ECO:0000256" key="6">
    <source>
        <dbReference type="ARBA" id="ARBA00023027"/>
    </source>
</evidence>
<comment type="similarity">
    <text evidence="2">Belongs to the HIBADH-related family. 3-hydroxyisobutyrate dehydrogenase subfamily.</text>
</comment>
<protein>
    <recommendedName>
        <fullName evidence="3 9">3-hydroxyisobutyrate dehydrogenase</fullName>
        <shortName evidence="9">HIBADH</shortName>
        <ecNumber evidence="3 9">1.1.1.31</ecNumber>
    </recommendedName>
</protein>
<gene>
    <name evidence="12" type="ORF">OXD698_LOCUS23450</name>
</gene>
<evidence type="ECO:0000256" key="7">
    <source>
        <dbReference type="ARBA" id="ARBA00049197"/>
    </source>
</evidence>
<dbReference type="InterPro" id="IPR015815">
    <property type="entry name" value="HIBADH-related"/>
</dbReference>
<dbReference type="PIRSF" id="PIRSF000103">
    <property type="entry name" value="HIBADH"/>
    <property type="match status" value="1"/>
</dbReference>
<dbReference type="GO" id="GO:0008442">
    <property type="term" value="F:3-hydroxyisobutyrate dehydrogenase activity"/>
    <property type="evidence" value="ECO:0007669"/>
    <property type="project" value="UniProtKB-EC"/>
</dbReference>
<keyword evidence="4 9" id="KW-0101">Branched-chain amino acid catabolism</keyword>
<evidence type="ECO:0000256" key="1">
    <source>
        <dbReference type="ARBA" id="ARBA00005109"/>
    </source>
</evidence>
<dbReference type="SUPFAM" id="SSF48179">
    <property type="entry name" value="6-phosphogluconate dehydrogenase C-terminal domain-like"/>
    <property type="match status" value="1"/>
</dbReference>
<evidence type="ECO:0000256" key="2">
    <source>
        <dbReference type="ARBA" id="ARBA00006013"/>
    </source>
</evidence>
<dbReference type="Gene3D" id="1.10.1040.10">
    <property type="entry name" value="N-(1-d-carboxylethyl)-l-norvaline Dehydrogenase, domain 2"/>
    <property type="match status" value="2"/>
</dbReference>
<dbReference type="EC" id="1.1.1.31" evidence="3 9"/>
<dbReference type="FunFam" id="1.10.1040.10:FF:000006">
    <property type="entry name" value="3-hydroxyisobutyrate dehydrogenase"/>
    <property type="match status" value="1"/>
</dbReference>
<accession>A0A819H503</accession>
<dbReference type="InterPro" id="IPR011548">
    <property type="entry name" value="HIBADH"/>
</dbReference>
<dbReference type="InterPro" id="IPR029154">
    <property type="entry name" value="HIBADH-like_NADP-bd"/>
</dbReference>
<dbReference type="PANTHER" id="PTHR22981:SF7">
    <property type="entry name" value="3-HYDROXYISOBUTYRATE DEHYDROGENASE, MITOCHONDRIAL"/>
    <property type="match status" value="1"/>
</dbReference>
<evidence type="ECO:0000313" key="12">
    <source>
        <dbReference type="EMBL" id="CAF3891644.1"/>
    </source>
</evidence>
<dbReference type="NCBIfam" id="TIGR01692">
    <property type="entry name" value="HIBADH"/>
    <property type="match status" value="1"/>
</dbReference>
<dbReference type="PANTHER" id="PTHR22981">
    <property type="entry name" value="3-HYDROXYISOBUTYRATE DEHYDROGENASE-RELATED"/>
    <property type="match status" value="1"/>
</dbReference>
<dbReference type="InterPro" id="IPR006115">
    <property type="entry name" value="6PGDH_NADP-bd"/>
</dbReference>
<dbReference type="Proteomes" id="UP000663844">
    <property type="component" value="Unassembled WGS sequence"/>
</dbReference>
<evidence type="ECO:0000256" key="8">
    <source>
        <dbReference type="PIRSR" id="PIRSR000103-1"/>
    </source>
</evidence>
<comment type="pathway">
    <text evidence="1 9">Amino-acid degradation; L-valine degradation.</text>
</comment>